<evidence type="ECO:0000313" key="2">
    <source>
        <dbReference type="Proteomes" id="UP000325313"/>
    </source>
</evidence>
<name>A0A5B0Q431_PUCGR</name>
<gene>
    <name evidence="1" type="ORF">PGTUg99_017027</name>
</gene>
<sequence length="121" mass="13797">MLRQASPGLDSFHGDGPIHDHLLFDGQSARRVLNTMIGRLRYPPTVYHIPSMRSLFSDQRQQERYDLSKTTKHASKALGKHPFWLRSRTALDNHPIGISHYCLGNVVGNNHTNRSPECRLP</sequence>
<dbReference type="Proteomes" id="UP000325313">
    <property type="component" value="Unassembled WGS sequence"/>
</dbReference>
<dbReference type="EMBL" id="VDEP01000306">
    <property type="protein sequence ID" value="KAA1107961.1"/>
    <property type="molecule type" value="Genomic_DNA"/>
</dbReference>
<organism evidence="1 2">
    <name type="scientific">Puccinia graminis f. sp. tritici</name>
    <dbReference type="NCBI Taxonomy" id="56615"/>
    <lineage>
        <taxon>Eukaryota</taxon>
        <taxon>Fungi</taxon>
        <taxon>Dikarya</taxon>
        <taxon>Basidiomycota</taxon>
        <taxon>Pucciniomycotina</taxon>
        <taxon>Pucciniomycetes</taxon>
        <taxon>Pucciniales</taxon>
        <taxon>Pucciniaceae</taxon>
        <taxon>Puccinia</taxon>
    </lineage>
</organism>
<accession>A0A5B0Q431</accession>
<protein>
    <submittedName>
        <fullName evidence="1">Uncharacterized protein</fullName>
    </submittedName>
</protein>
<dbReference type="AlphaFoldDB" id="A0A5B0Q431"/>
<proteinExistence type="predicted"/>
<evidence type="ECO:0000313" key="1">
    <source>
        <dbReference type="EMBL" id="KAA1107961.1"/>
    </source>
</evidence>
<reference evidence="1 2" key="1">
    <citation type="submission" date="2019-05" db="EMBL/GenBank/DDBJ databases">
        <title>Emergence of the Ug99 lineage of the wheat stem rust pathogen through somatic hybridization.</title>
        <authorList>
            <person name="Li F."/>
            <person name="Upadhyaya N.M."/>
            <person name="Sperschneider J."/>
            <person name="Matny O."/>
            <person name="Nguyen-Phuc H."/>
            <person name="Mago R."/>
            <person name="Raley C."/>
            <person name="Miller M.E."/>
            <person name="Silverstein K.A.T."/>
            <person name="Henningsen E."/>
            <person name="Hirsch C.D."/>
            <person name="Visser B."/>
            <person name="Pretorius Z.A."/>
            <person name="Steffenson B.J."/>
            <person name="Schwessinger B."/>
            <person name="Dodds P.N."/>
            <person name="Figueroa M."/>
        </authorList>
    </citation>
    <scope>NUCLEOTIDE SEQUENCE [LARGE SCALE GENOMIC DNA]</scope>
    <source>
        <strain evidence="1 2">Ug99</strain>
    </source>
</reference>
<comment type="caution">
    <text evidence="1">The sequence shown here is derived from an EMBL/GenBank/DDBJ whole genome shotgun (WGS) entry which is preliminary data.</text>
</comment>